<keyword evidence="4" id="KW-1133">Transmembrane helix</keyword>
<dbReference type="SUPFAM" id="SSF158472">
    <property type="entry name" value="HAMP domain-like"/>
    <property type="match status" value="1"/>
</dbReference>
<keyword evidence="1" id="KW-0488">Methylation</keyword>
<dbReference type="PRINTS" id="PR00260">
    <property type="entry name" value="CHEMTRNSDUCR"/>
</dbReference>
<dbReference type="InterPro" id="IPR051310">
    <property type="entry name" value="MCP_chemotaxis"/>
</dbReference>
<evidence type="ECO:0000256" key="1">
    <source>
        <dbReference type="ARBA" id="ARBA00022481"/>
    </source>
</evidence>
<dbReference type="InterPro" id="IPR004089">
    <property type="entry name" value="MCPsignal_dom"/>
</dbReference>
<organism evidence="7 8">
    <name type="scientific">Roseisolibacter agri</name>
    <dbReference type="NCBI Taxonomy" id="2014610"/>
    <lineage>
        <taxon>Bacteria</taxon>
        <taxon>Pseudomonadati</taxon>
        <taxon>Gemmatimonadota</taxon>
        <taxon>Gemmatimonadia</taxon>
        <taxon>Gemmatimonadales</taxon>
        <taxon>Gemmatimonadaceae</taxon>
        <taxon>Roseisolibacter</taxon>
    </lineage>
</organism>
<evidence type="ECO:0000256" key="4">
    <source>
        <dbReference type="SAM" id="Phobius"/>
    </source>
</evidence>
<dbReference type="CDD" id="cd06225">
    <property type="entry name" value="HAMP"/>
    <property type="match status" value="2"/>
</dbReference>
<dbReference type="Proteomes" id="UP001161325">
    <property type="component" value="Unassembled WGS sequence"/>
</dbReference>
<feature type="domain" description="HAMP" evidence="6">
    <location>
        <begin position="340"/>
        <end position="392"/>
    </location>
</feature>
<reference evidence="7" key="1">
    <citation type="submission" date="2022-08" db="EMBL/GenBank/DDBJ databases">
        <title>Draft genome sequencing of Roseisolibacter agri AW1220.</title>
        <authorList>
            <person name="Tobiishi Y."/>
            <person name="Tonouchi A."/>
        </authorList>
    </citation>
    <scope>NUCLEOTIDE SEQUENCE</scope>
    <source>
        <strain evidence="7">AW1220</strain>
    </source>
</reference>
<evidence type="ECO:0000259" key="5">
    <source>
        <dbReference type="PROSITE" id="PS50111"/>
    </source>
</evidence>
<dbReference type="SMART" id="SM00304">
    <property type="entry name" value="HAMP"/>
    <property type="match status" value="3"/>
</dbReference>
<accession>A0AA37PZD8</accession>
<dbReference type="Gene3D" id="1.10.287.950">
    <property type="entry name" value="Methyl-accepting chemotaxis protein"/>
    <property type="match status" value="1"/>
</dbReference>
<feature type="domain" description="HAMP" evidence="6">
    <location>
        <begin position="210"/>
        <end position="262"/>
    </location>
</feature>
<keyword evidence="8" id="KW-1185">Reference proteome</keyword>
<dbReference type="SMART" id="SM00283">
    <property type="entry name" value="MA"/>
    <property type="match status" value="1"/>
</dbReference>
<keyword evidence="4" id="KW-0812">Transmembrane</keyword>
<evidence type="ECO:0000259" key="6">
    <source>
        <dbReference type="PROSITE" id="PS50885"/>
    </source>
</evidence>
<dbReference type="Gene3D" id="6.10.340.10">
    <property type="match status" value="1"/>
</dbReference>
<feature type="transmembrane region" description="Helical" evidence="4">
    <location>
        <begin position="189"/>
        <end position="210"/>
    </location>
</feature>
<keyword evidence="3" id="KW-0807">Transducer</keyword>
<evidence type="ECO:0000256" key="3">
    <source>
        <dbReference type="PROSITE-ProRule" id="PRU00284"/>
    </source>
</evidence>
<gene>
    <name evidence="7" type="ORF">rosag_00820</name>
</gene>
<evidence type="ECO:0000313" key="7">
    <source>
        <dbReference type="EMBL" id="GLC23569.1"/>
    </source>
</evidence>
<feature type="domain" description="HAMP" evidence="6">
    <location>
        <begin position="263"/>
        <end position="301"/>
    </location>
</feature>
<dbReference type="InterPro" id="IPR003660">
    <property type="entry name" value="HAMP_dom"/>
</dbReference>
<evidence type="ECO:0008006" key="9">
    <source>
        <dbReference type="Google" id="ProtNLM"/>
    </source>
</evidence>
<dbReference type="GO" id="GO:0005886">
    <property type="term" value="C:plasma membrane"/>
    <property type="evidence" value="ECO:0007669"/>
    <property type="project" value="TreeGrafter"/>
</dbReference>
<dbReference type="RefSeq" id="WP_284348005.1">
    <property type="nucleotide sequence ID" value="NZ_BRXS01000001.1"/>
</dbReference>
<dbReference type="Pfam" id="PF00672">
    <property type="entry name" value="HAMP"/>
    <property type="match status" value="1"/>
</dbReference>
<dbReference type="InterPro" id="IPR004090">
    <property type="entry name" value="Chemotax_Me-accpt_rcpt"/>
</dbReference>
<dbReference type="PROSITE" id="PS50885">
    <property type="entry name" value="HAMP"/>
    <property type="match status" value="3"/>
</dbReference>
<dbReference type="EMBL" id="BRXS01000001">
    <property type="protein sequence ID" value="GLC23569.1"/>
    <property type="molecule type" value="Genomic_DNA"/>
</dbReference>
<dbReference type="Pfam" id="PF00015">
    <property type="entry name" value="MCPsignal"/>
    <property type="match status" value="1"/>
</dbReference>
<sequence length="664" mass="68164">MLALTLRQKLLALALVGAGSTMAVGLVGHSGLTDTLALLHTTTAANVVQRHTLTADMMHDAVRGDVVGMLVAHANGDSAGVATLREDLAEDGPKLLAELDTVARTAGFEDVRAATRAAQPDAMRYVAQADSMASALGADTAATRVRFAAFQASFATLERSLGALGTLAEQRLQARVTADARTAEATRHWVLVIAGVVVALVMGIALALAASIRRPIAQMAAVARRVALGDVTADVTHHGRDEIGALADAFRALMGYLREASDAAAHVARGDLSVRMTARSEADRLAASLNGAVDALHGLLGETRTLIDGARAGDLSVRGESARFDGVYRELVAGINDTVGAVAAPTRETIAVLQRVAECDLTARLDGDYTGDFATLRTALHGALDQLGTALDGVRTTAGQVAVASAQIAGGSQALASGASEQAASLEEVTARLLELRRSADVNAEQATAASAVAADTRTSAAASVSAMTGLTDAMALIGASARETATVLRTIDEIAFQTNLLALNAAVEAARAGDAGRGFAVVAEEVRALALRSAEAARRTGDLVAQNEARVHLGTQASDEVVGHLRSIDGCAARLAIVLDAVTEASTRQQGDVMDIGAAVEQLNGATQQTAATAEQSAAAAEELDAQARVLRDAVDAFVLDAAAPSDAPRSTPRFDTRLLAAR</sequence>
<dbReference type="Pfam" id="PF18947">
    <property type="entry name" value="HAMP_2"/>
    <property type="match status" value="1"/>
</dbReference>
<dbReference type="GO" id="GO:0006935">
    <property type="term" value="P:chemotaxis"/>
    <property type="evidence" value="ECO:0007669"/>
    <property type="project" value="UniProtKB-KW"/>
</dbReference>
<comment type="caution">
    <text evidence="7">The sequence shown here is derived from an EMBL/GenBank/DDBJ whole genome shotgun (WGS) entry which is preliminary data.</text>
</comment>
<name>A0AA37PZD8_9BACT</name>
<protein>
    <recommendedName>
        <fullName evidence="9">Methyl-accepting chemotaxis protein</fullName>
    </recommendedName>
</protein>
<evidence type="ECO:0000313" key="8">
    <source>
        <dbReference type="Proteomes" id="UP001161325"/>
    </source>
</evidence>
<dbReference type="AlphaFoldDB" id="A0AA37PZD8"/>
<evidence type="ECO:0000256" key="2">
    <source>
        <dbReference type="ARBA" id="ARBA00029447"/>
    </source>
</evidence>
<dbReference type="PROSITE" id="PS50111">
    <property type="entry name" value="CHEMOTAXIS_TRANSDUC_2"/>
    <property type="match status" value="1"/>
</dbReference>
<keyword evidence="4" id="KW-0472">Membrane</keyword>
<dbReference type="Gene3D" id="1.20.120.1530">
    <property type="match status" value="1"/>
</dbReference>
<comment type="similarity">
    <text evidence="2">Belongs to the methyl-accepting chemotaxis (MCP) protein family.</text>
</comment>
<dbReference type="SUPFAM" id="SSF58104">
    <property type="entry name" value="Methyl-accepting chemotaxis protein (MCP) signaling domain"/>
    <property type="match status" value="1"/>
</dbReference>
<proteinExistence type="inferred from homology"/>
<dbReference type="PANTHER" id="PTHR43531:SF14">
    <property type="entry name" value="METHYL-ACCEPTING CHEMOTAXIS PROTEIN I-RELATED"/>
    <property type="match status" value="1"/>
</dbReference>
<dbReference type="PANTHER" id="PTHR43531">
    <property type="entry name" value="PROTEIN ICFG"/>
    <property type="match status" value="1"/>
</dbReference>
<dbReference type="GO" id="GO:0007165">
    <property type="term" value="P:signal transduction"/>
    <property type="evidence" value="ECO:0007669"/>
    <property type="project" value="UniProtKB-KW"/>
</dbReference>
<feature type="domain" description="Methyl-accepting transducer" evidence="5">
    <location>
        <begin position="397"/>
        <end position="626"/>
    </location>
</feature>
<dbReference type="GO" id="GO:0004888">
    <property type="term" value="F:transmembrane signaling receptor activity"/>
    <property type="evidence" value="ECO:0007669"/>
    <property type="project" value="InterPro"/>
</dbReference>